<organism evidence="2 5">
    <name type="scientific">Carbonactinospora thermoautotrophica</name>
    <dbReference type="NCBI Taxonomy" id="1469144"/>
    <lineage>
        <taxon>Bacteria</taxon>
        <taxon>Bacillati</taxon>
        <taxon>Actinomycetota</taxon>
        <taxon>Actinomycetes</taxon>
        <taxon>Kitasatosporales</taxon>
        <taxon>Carbonactinosporaceae</taxon>
        <taxon>Carbonactinospora</taxon>
    </lineage>
</organism>
<evidence type="ECO:0000313" key="2">
    <source>
        <dbReference type="EMBL" id="KWX00396.1"/>
    </source>
</evidence>
<reference evidence="4" key="3">
    <citation type="submission" date="2015-04" db="EMBL/GenBank/DDBJ databases">
        <title>Physiological reanalysis, assessment of diazotrophy, and genome sequences of multiple isolates of Streptomyces thermoautotrophicus.</title>
        <authorList>
            <person name="MacKellar D.C."/>
            <person name="Lieber L."/>
            <person name="Norman J."/>
            <person name="Bolger A."/>
            <person name="Tobin C."/>
            <person name="Murray J.W."/>
            <person name="Chang R."/>
            <person name="Ford T."/>
            <person name="Nguyen P.Q."/>
            <person name="Woodward J."/>
            <person name="Permingeat H."/>
            <person name="Joshi N.S."/>
            <person name="Silver P.A."/>
            <person name="Usadel B."/>
            <person name="Rutherford A.W."/>
            <person name="Friesen M."/>
            <person name="Prell J."/>
        </authorList>
    </citation>
    <scope>NUCLEOTIDE SEQUENCE [LARGE SCALE GENOMIC DNA]</scope>
    <source>
        <strain evidence="4">H1</strain>
    </source>
</reference>
<dbReference type="AlphaFoldDB" id="A0A132MRM2"/>
<dbReference type="EMBL" id="JYIJ01000018">
    <property type="protein sequence ID" value="KWX00396.1"/>
    <property type="molecule type" value="Genomic_DNA"/>
</dbReference>
<proteinExistence type="predicted"/>
<gene>
    <name evidence="3" type="ORF">LI90_2567</name>
    <name evidence="2" type="ORF">TH66_16515</name>
</gene>
<reference evidence="2 5" key="1">
    <citation type="submission" date="2015-02" db="EMBL/GenBank/DDBJ databases">
        <title>Physiological reanalysis, assessment of diazotrophy, and genome sequences of multiple isolates of Streptomyces thermoautotrophicus.</title>
        <authorList>
            <person name="MacKellar D.C."/>
            <person name="Lieber L."/>
            <person name="Norman J."/>
            <person name="Bolger A."/>
            <person name="Tobin C."/>
            <person name="Murray J.W."/>
            <person name="Prell J."/>
        </authorList>
    </citation>
    <scope>NUCLEOTIDE SEQUENCE [LARGE SCALE GENOMIC DNA]</scope>
    <source>
        <strain evidence="2 5">UBT1</strain>
    </source>
</reference>
<evidence type="ECO:0000313" key="3">
    <source>
        <dbReference type="EMBL" id="KWX01535.1"/>
    </source>
</evidence>
<evidence type="ECO:0000313" key="5">
    <source>
        <dbReference type="Proteomes" id="UP000070659"/>
    </source>
</evidence>
<dbReference type="Proteomes" id="UP000070188">
    <property type="component" value="Unassembled WGS sequence"/>
</dbReference>
<comment type="caution">
    <text evidence="2">The sequence shown here is derived from an EMBL/GenBank/DDBJ whole genome shotgun (WGS) entry which is preliminary data.</text>
</comment>
<evidence type="ECO:0000256" key="1">
    <source>
        <dbReference type="SAM" id="MobiDB-lite"/>
    </source>
</evidence>
<accession>A0A132MRM2</accession>
<feature type="compositionally biased region" description="Basic residues" evidence="1">
    <location>
        <begin position="1"/>
        <end position="12"/>
    </location>
</feature>
<protein>
    <submittedName>
        <fullName evidence="2">Uncharacterized protein</fullName>
    </submittedName>
</protein>
<keyword evidence="4" id="KW-1185">Reference proteome</keyword>
<name>A0A132MRM2_9ACTN</name>
<dbReference type="RefSeq" id="WP_066888079.1">
    <property type="nucleotide sequence ID" value="NZ_CP171739.1"/>
</dbReference>
<evidence type="ECO:0000313" key="4">
    <source>
        <dbReference type="Proteomes" id="UP000070188"/>
    </source>
</evidence>
<dbReference type="EMBL" id="LAXD01000001">
    <property type="protein sequence ID" value="KWX01535.1"/>
    <property type="molecule type" value="Genomic_DNA"/>
</dbReference>
<sequence>MKTTTHRRRVPRNRTGTPVRPSSPLRRVLRACGHGWIREGYARVGEWIWCDECADFARVIQVEE</sequence>
<feature type="region of interest" description="Disordered" evidence="1">
    <location>
        <begin position="1"/>
        <end position="22"/>
    </location>
</feature>
<reference evidence="3" key="2">
    <citation type="submission" date="2015-04" db="EMBL/GenBank/DDBJ databases">
        <title>Physiological reanalysis, assessment of diazotrophy, and genome sequences of multiple isolates of Streptomyces thermoautotrophicus.</title>
        <authorList>
            <person name="MacKellar D.C."/>
            <person name="Lieber L."/>
            <person name="Norman J."/>
            <person name="Bolger A."/>
            <person name="Tobin C."/>
            <person name="Murray J.W."/>
            <person name="Woodward J."/>
            <person name="Friesen M."/>
            <person name="Prell J."/>
        </authorList>
    </citation>
    <scope>NUCLEOTIDE SEQUENCE [LARGE SCALE GENOMIC DNA]</scope>
    <source>
        <strain evidence="3">H1</strain>
    </source>
</reference>
<dbReference type="OrthoDB" id="9889334at2"/>
<dbReference type="PATRIC" id="fig|1469144.10.peg.2776"/>
<dbReference type="Proteomes" id="UP000070659">
    <property type="component" value="Unassembled WGS sequence"/>
</dbReference>